<evidence type="ECO:0000259" key="7">
    <source>
        <dbReference type="PROSITE" id="PS50113"/>
    </source>
</evidence>
<dbReference type="SMART" id="SM00448">
    <property type="entry name" value="REC"/>
    <property type="match status" value="1"/>
</dbReference>
<keyword evidence="8" id="KW-0418">Kinase</keyword>
<dbReference type="PRINTS" id="PR00344">
    <property type="entry name" value="BCTRLSENSOR"/>
</dbReference>
<dbReference type="PANTHER" id="PTHR43065:SF42">
    <property type="entry name" value="TWO-COMPONENT SENSOR PPRA"/>
    <property type="match status" value="1"/>
</dbReference>
<dbReference type="InterPro" id="IPR000700">
    <property type="entry name" value="PAS-assoc_C"/>
</dbReference>
<dbReference type="SUPFAM" id="SSF47384">
    <property type="entry name" value="Homodimeric domain of signal transducing histidine kinase"/>
    <property type="match status" value="1"/>
</dbReference>
<name>A0A7Y9IZ99_9BURK</name>
<dbReference type="InterPro" id="IPR001789">
    <property type="entry name" value="Sig_transdc_resp-reg_receiver"/>
</dbReference>
<feature type="domain" description="Response regulatory" evidence="6">
    <location>
        <begin position="568"/>
        <end position="680"/>
    </location>
</feature>
<evidence type="ECO:0000313" key="8">
    <source>
        <dbReference type="EMBL" id="NYE85762.1"/>
    </source>
</evidence>
<dbReference type="GO" id="GO:0000155">
    <property type="term" value="F:phosphorelay sensor kinase activity"/>
    <property type="evidence" value="ECO:0007669"/>
    <property type="project" value="InterPro"/>
</dbReference>
<protein>
    <recommendedName>
        <fullName evidence="2">histidine kinase</fullName>
        <ecNumber evidence="2">2.7.13.3</ecNumber>
    </recommendedName>
</protein>
<dbReference type="PANTHER" id="PTHR43065">
    <property type="entry name" value="SENSOR HISTIDINE KINASE"/>
    <property type="match status" value="1"/>
</dbReference>
<dbReference type="SMART" id="SM00388">
    <property type="entry name" value="HisKA"/>
    <property type="match status" value="1"/>
</dbReference>
<dbReference type="SUPFAM" id="SSF55874">
    <property type="entry name" value="ATPase domain of HSP90 chaperone/DNA topoisomerase II/histidine kinase"/>
    <property type="match status" value="1"/>
</dbReference>
<feature type="domain" description="PAC" evidence="7">
    <location>
        <begin position="218"/>
        <end position="272"/>
    </location>
</feature>
<dbReference type="PROSITE" id="PS50110">
    <property type="entry name" value="RESPONSE_REGULATORY"/>
    <property type="match status" value="1"/>
</dbReference>
<dbReference type="AlphaFoldDB" id="A0A7Y9IZ99"/>
<dbReference type="InterPro" id="IPR005467">
    <property type="entry name" value="His_kinase_dom"/>
</dbReference>
<evidence type="ECO:0000256" key="3">
    <source>
        <dbReference type="ARBA" id="ARBA00022553"/>
    </source>
</evidence>
<dbReference type="SMART" id="SM00387">
    <property type="entry name" value="HATPase_c"/>
    <property type="match status" value="1"/>
</dbReference>
<dbReference type="InterPro" id="IPR036097">
    <property type="entry name" value="HisK_dim/P_sf"/>
</dbReference>
<dbReference type="InterPro" id="IPR003594">
    <property type="entry name" value="HATPase_dom"/>
</dbReference>
<organism evidence="8 9">
    <name type="scientific">Pigmentiphaga litoralis</name>
    <dbReference type="NCBI Taxonomy" id="516702"/>
    <lineage>
        <taxon>Bacteria</taxon>
        <taxon>Pseudomonadati</taxon>
        <taxon>Pseudomonadota</taxon>
        <taxon>Betaproteobacteria</taxon>
        <taxon>Burkholderiales</taxon>
        <taxon>Alcaligenaceae</taxon>
        <taxon>Pigmentiphaga</taxon>
    </lineage>
</organism>
<dbReference type="InterPro" id="IPR003661">
    <property type="entry name" value="HisK_dim/P_dom"/>
</dbReference>
<dbReference type="InterPro" id="IPR035965">
    <property type="entry name" value="PAS-like_dom_sf"/>
</dbReference>
<dbReference type="Pfam" id="PF02518">
    <property type="entry name" value="HATPase_c"/>
    <property type="match status" value="1"/>
</dbReference>
<dbReference type="PROSITE" id="PS50113">
    <property type="entry name" value="PAC"/>
    <property type="match status" value="1"/>
</dbReference>
<dbReference type="EMBL" id="JACBYR010000003">
    <property type="protein sequence ID" value="NYE85762.1"/>
    <property type="molecule type" value="Genomic_DNA"/>
</dbReference>
<dbReference type="InterPro" id="IPR036890">
    <property type="entry name" value="HATPase_C_sf"/>
</dbReference>
<dbReference type="Pfam" id="PF00072">
    <property type="entry name" value="Response_reg"/>
    <property type="match status" value="1"/>
</dbReference>
<keyword evidence="9" id="KW-1185">Reference proteome</keyword>
<dbReference type="Pfam" id="PF08447">
    <property type="entry name" value="PAS_3"/>
    <property type="match status" value="1"/>
</dbReference>
<comment type="caution">
    <text evidence="8">The sequence shown here is derived from an EMBL/GenBank/DDBJ whole genome shotgun (WGS) entry which is preliminary data.</text>
</comment>
<evidence type="ECO:0000259" key="5">
    <source>
        <dbReference type="PROSITE" id="PS50109"/>
    </source>
</evidence>
<comment type="catalytic activity">
    <reaction evidence="1">
        <text>ATP + protein L-histidine = ADP + protein N-phospho-L-histidine.</text>
        <dbReference type="EC" id="2.7.13.3"/>
    </reaction>
</comment>
<dbReference type="Gene3D" id="1.10.287.130">
    <property type="match status" value="1"/>
</dbReference>
<dbReference type="Gene3D" id="2.10.70.100">
    <property type="match status" value="1"/>
</dbReference>
<sequence>MMHQEELALILAPRGRDAAVVAQVVEKVHVGTRICVDLAELMRELSAGAGCALIAEEALTPEGIAVVSGWLSQQPAWSDFPFIILSSADTARARRNTAGALDPLGNLLILERPLHAETLCHAVLSSLRGRRRQYVARAQLVERQEAERNLRLALKAGRLGAWRIRISDMALFASDDCKADFGRQPHDAFSYDELIAAVHDQARASLETAVEQARGESTDFDCACLISWPDGSAHWIEMRGRAVLDEQGQVESIAGVTQDVTERRLAEQALQTSRGELHDLNESLERRILERTHELARANDRLTTEVAERERSQSTLVQLQKMEAVGQLTGGIAHDFNNLLNSIVGNVDLIRIKAKDEQVLRYAENAKRAVARGAKLTAQLLAFARGQNLDLRPTDVPALIEGMSDLMTTALGSRIPMRTQFDPNLPLAKADQNQLELAILNLVINARDAMPQGGSLELRAEARLAESGDLAPGRYVVITVRDSGTGIPPELITKVFDPFFTTKPVGKGTGLGLSQVYGIARQSGGIARILSERNKGTSVEIWLPDAAADVATTGDNRANTTGSAPAAKVLVIDDDADVRALIVESLQVLGYDVLQADCGQIGLDMLRAEVPDLLMVDFAMPGMNGAEVIVEARKDYPALPVVMATGYAELPMPSGAIGAHRVLQKPFSLQQLGAIVADSLMAPPAS</sequence>
<dbReference type="CDD" id="cd00082">
    <property type="entry name" value="HisKA"/>
    <property type="match status" value="1"/>
</dbReference>
<proteinExistence type="predicted"/>
<dbReference type="Gene3D" id="3.30.450.20">
    <property type="entry name" value="PAS domain"/>
    <property type="match status" value="1"/>
</dbReference>
<keyword evidence="3 4" id="KW-0597">Phosphoprotein</keyword>
<feature type="modified residue" description="4-aspartylphosphate" evidence="4">
    <location>
        <position position="617"/>
    </location>
</feature>
<dbReference type="InterPro" id="IPR013655">
    <property type="entry name" value="PAS_fold_3"/>
</dbReference>
<dbReference type="Gene3D" id="3.40.50.2300">
    <property type="match status" value="1"/>
</dbReference>
<dbReference type="PROSITE" id="PS50109">
    <property type="entry name" value="HIS_KIN"/>
    <property type="match status" value="1"/>
</dbReference>
<evidence type="ECO:0000256" key="1">
    <source>
        <dbReference type="ARBA" id="ARBA00000085"/>
    </source>
</evidence>
<accession>A0A7Y9IZ99</accession>
<dbReference type="EC" id="2.7.13.3" evidence="2"/>
<dbReference type="SUPFAM" id="SSF52172">
    <property type="entry name" value="CheY-like"/>
    <property type="match status" value="1"/>
</dbReference>
<dbReference type="SUPFAM" id="SSF55785">
    <property type="entry name" value="PYP-like sensor domain (PAS domain)"/>
    <property type="match status" value="1"/>
</dbReference>
<keyword evidence="8" id="KW-0808">Transferase</keyword>
<gene>
    <name evidence="8" type="ORF">FHW18_005081</name>
</gene>
<dbReference type="InterPro" id="IPR011006">
    <property type="entry name" value="CheY-like_superfamily"/>
</dbReference>
<evidence type="ECO:0000256" key="4">
    <source>
        <dbReference type="PROSITE-ProRule" id="PRU00169"/>
    </source>
</evidence>
<evidence type="ECO:0000313" key="9">
    <source>
        <dbReference type="Proteomes" id="UP000542125"/>
    </source>
</evidence>
<dbReference type="InterPro" id="IPR004358">
    <property type="entry name" value="Sig_transdc_His_kin-like_C"/>
</dbReference>
<dbReference type="CDD" id="cd00156">
    <property type="entry name" value="REC"/>
    <property type="match status" value="1"/>
</dbReference>
<dbReference type="Gene3D" id="3.30.565.10">
    <property type="entry name" value="Histidine kinase-like ATPase, C-terminal domain"/>
    <property type="match status" value="1"/>
</dbReference>
<reference evidence="8 9" key="1">
    <citation type="submission" date="2020-07" db="EMBL/GenBank/DDBJ databases">
        <title>Genomic Encyclopedia of Type Strains, Phase IV (KMG-V): Genome sequencing to study the core and pangenomes of soil and plant-associated prokaryotes.</title>
        <authorList>
            <person name="Whitman W."/>
        </authorList>
    </citation>
    <scope>NUCLEOTIDE SEQUENCE [LARGE SCALE GENOMIC DNA]</scope>
    <source>
        <strain evidence="8 9">SAS40</strain>
    </source>
</reference>
<dbReference type="Pfam" id="PF00512">
    <property type="entry name" value="HisKA"/>
    <property type="match status" value="1"/>
</dbReference>
<dbReference type="Proteomes" id="UP000542125">
    <property type="component" value="Unassembled WGS sequence"/>
</dbReference>
<evidence type="ECO:0000256" key="2">
    <source>
        <dbReference type="ARBA" id="ARBA00012438"/>
    </source>
</evidence>
<feature type="domain" description="Histidine kinase" evidence="5">
    <location>
        <begin position="331"/>
        <end position="547"/>
    </location>
</feature>
<evidence type="ECO:0000259" key="6">
    <source>
        <dbReference type="PROSITE" id="PS50110"/>
    </source>
</evidence>